<evidence type="ECO:0000256" key="1">
    <source>
        <dbReference type="SAM" id="MobiDB-lite"/>
    </source>
</evidence>
<comment type="caution">
    <text evidence="2">The sequence shown here is derived from an EMBL/GenBank/DDBJ whole genome shotgun (WGS) entry which is preliminary data.</text>
</comment>
<dbReference type="Proteomes" id="UP001152622">
    <property type="component" value="Chromosome 15"/>
</dbReference>
<protein>
    <submittedName>
        <fullName evidence="2">Uncharacterized protein</fullName>
    </submittedName>
</protein>
<organism evidence="2 3">
    <name type="scientific">Synaphobranchus kaupii</name>
    <name type="common">Kaup's arrowtooth eel</name>
    <dbReference type="NCBI Taxonomy" id="118154"/>
    <lineage>
        <taxon>Eukaryota</taxon>
        <taxon>Metazoa</taxon>
        <taxon>Chordata</taxon>
        <taxon>Craniata</taxon>
        <taxon>Vertebrata</taxon>
        <taxon>Euteleostomi</taxon>
        <taxon>Actinopterygii</taxon>
        <taxon>Neopterygii</taxon>
        <taxon>Teleostei</taxon>
        <taxon>Anguilliformes</taxon>
        <taxon>Synaphobranchidae</taxon>
        <taxon>Synaphobranchus</taxon>
    </lineage>
</organism>
<keyword evidence="3" id="KW-1185">Reference proteome</keyword>
<name>A0A9Q1EM18_SYNKA</name>
<dbReference type="EMBL" id="JAINUF010000015">
    <property type="protein sequence ID" value="KAJ8341283.1"/>
    <property type="molecule type" value="Genomic_DNA"/>
</dbReference>
<dbReference type="AlphaFoldDB" id="A0A9Q1EM18"/>
<proteinExistence type="predicted"/>
<accession>A0A9Q1EM18</accession>
<feature type="compositionally biased region" description="Polar residues" evidence="1">
    <location>
        <begin position="59"/>
        <end position="73"/>
    </location>
</feature>
<sequence length="95" mass="10338">MAPGANARAQLVIAQSRLRENLPKQPAPEGRDLWGGAVFNREGTTWAVRSAEVSKQKKQTASRSSPKTLTSALQPPRCKNSRGPQASRDKEAEAR</sequence>
<evidence type="ECO:0000313" key="2">
    <source>
        <dbReference type="EMBL" id="KAJ8341283.1"/>
    </source>
</evidence>
<gene>
    <name evidence="2" type="ORF">SKAU_G00335740</name>
</gene>
<feature type="region of interest" description="Disordered" evidence="1">
    <location>
        <begin position="49"/>
        <end position="95"/>
    </location>
</feature>
<reference evidence="2" key="1">
    <citation type="journal article" date="2023" name="Science">
        <title>Genome structures resolve the early diversification of teleost fishes.</title>
        <authorList>
            <person name="Parey E."/>
            <person name="Louis A."/>
            <person name="Montfort J."/>
            <person name="Bouchez O."/>
            <person name="Roques C."/>
            <person name="Iampietro C."/>
            <person name="Lluch J."/>
            <person name="Castinel A."/>
            <person name="Donnadieu C."/>
            <person name="Desvignes T."/>
            <person name="Floi Bucao C."/>
            <person name="Jouanno E."/>
            <person name="Wen M."/>
            <person name="Mejri S."/>
            <person name="Dirks R."/>
            <person name="Jansen H."/>
            <person name="Henkel C."/>
            <person name="Chen W.J."/>
            <person name="Zahm M."/>
            <person name="Cabau C."/>
            <person name="Klopp C."/>
            <person name="Thompson A.W."/>
            <person name="Robinson-Rechavi M."/>
            <person name="Braasch I."/>
            <person name="Lecointre G."/>
            <person name="Bobe J."/>
            <person name="Postlethwait J.H."/>
            <person name="Berthelot C."/>
            <person name="Roest Crollius H."/>
            <person name="Guiguen Y."/>
        </authorList>
    </citation>
    <scope>NUCLEOTIDE SEQUENCE</scope>
    <source>
        <strain evidence="2">WJC10195</strain>
    </source>
</reference>
<evidence type="ECO:0000313" key="3">
    <source>
        <dbReference type="Proteomes" id="UP001152622"/>
    </source>
</evidence>